<feature type="region of interest" description="Disordered" evidence="1">
    <location>
        <begin position="1"/>
        <end position="29"/>
    </location>
</feature>
<dbReference type="RefSeq" id="XP_016244630.1">
    <property type="nucleotide sequence ID" value="XM_016397439.1"/>
</dbReference>
<dbReference type="HOGENOM" id="CLU_2133250_0_0_1"/>
<dbReference type="VEuPathDB" id="FungiDB:PV07_10131"/>
<organism evidence="2 3">
    <name type="scientific">Cladophialophora immunda</name>
    <dbReference type="NCBI Taxonomy" id="569365"/>
    <lineage>
        <taxon>Eukaryota</taxon>
        <taxon>Fungi</taxon>
        <taxon>Dikarya</taxon>
        <taxon>Ascomycota</taxon>
        <taxon>Pezizomycotina</taxon>
        <taxon>Eurotiomycetes</taxon>
        <taxon>Chaetothyriomycetidae</taxon>
        <taxon>Chaetothyriales</taxon>
        <taxon>Herpotrichiellaceae</taxon>
        <taxon>Cladophialophora</taxon>
    </lineage>
</organism>
<evidence type="ECO:0000313" key="3">
    <source>
        <dbReference type="Proteomes" id="UP000054466"/>
    </source>
</evidence>
<protein>
    <submittedName>
        <fullName evidence="2">Uncharacterized protein</fullName>
    </submittedName>
</protein>
<evidence type="ECO:0000313" key="2">
    <source>
        <dbReference type="EMBL" id="KIW24414.1"/>
    </source>
</evidence>
<dbReference type="AlphaFoldDB" id="A0A0D2CLG7"/>
<proteinExistence type="predicted"/>
<feature type="compositionally biased region" description="Basic and acidic residues" evidence="1">
    <location>
        <begin position="15"/>
        <end position="25"/>
    </location>
</feature>
<keyword evidence="3" id="KW-1185">Reference proteome</keyword>
<reference evidence="2 3" key="1">
    <citation type="submission" date="2015-01" db="EMBL/GenBank/DDBJ databases">
        <title>The Genome Sequence of Cladophialophora immunda CBS83496.</title>
        <authorList>
            <consortium name="The Broad Institute Genomics Platform"/>
            <person name="Cuomo C."/>
            <person name="de Hoog S."/>
            <person name="Gorbushina A."/>
            <person name="Stielow B."/>
            <person name="Teixiera M."/>
            <person name="Abouelleil A."/>
            <person name="Chapman S.B."/>
            <person name="Priest M."/>
            <person name="Young S.K."/>
            <person name="Wortman J."/>
            <person name="Nusbaum C."/>
            <person name="Birren B."/>
        </authorList>
    </citation>
    <scope>NUCLEOTIDE SEQUENCE [LARGE SCALE GENOMIC DNA]</scope>
    <source>
        <strain evidence="2 3">CBS 83496</strain>
    </source>
</reference>
<gene>
    <name evidence="2" type="ORF">PV07_10131</name>
</gene>
<evidence type="ECO:0000256" key="1">
    <source>
        <dbReference type="SAM" id="MobiDB-lite"/>
    </source>
</evidence>
<dbReference type="GeneID" id="27349325"/>
<accession>A0A0D2CLG7</accession>
<name>A0A0D2CLG7_9EURO</name>
<dbReference type="Proteomes" id="UP000054466">
    <property type="component" value="Unassembled WGS sequence"/>
</dbReference>
<sequence>MVPAGKLANELDGQAGKRDSHEHTTMHKSGQVIKAMSGMPLGQSPRPTTSKIKNILPDIIMCDRKASSKEYGLGLIGSAANGTTSLASLLLQPTTCSELARAIWYIRGIVQCR</sequence>
<dbReference type="EMBL" id="KN847045">
    <property type="protein sequence ID" value="KIW24414.1"/>
    <property type="molecule type" value="Genomic_DNA"/>
</dbReference>